<dbReference type="AlphaFoldDB" id="A0A6N4DR36"/>
<sequence>MPRDYKGRASSGGGGRRPAPCWAWFLGGLLVGLLAGVLAWLKYGGGASAPLARPPAAAQSREQKPAPVEPEAPRPQFEFYTILPEMEVVVPEPEPAPPAPRGAEQTDAPPGGGVTAIAEDRYMLQMGSFRKYADADRLKASLALVGILAEIQRVNVNGSDTFHRVRSGPYSRDMVNSLRARLRENNISSLVIRLKQ</sequence>
<dbReference type="InterPro" id="IPR036680">
    <property type="entry name" value="SPOR-like_sf"/>
</dbReference>
<dbReference type="SUPFAM" id="SSF110997">
    <property type="entry name" value="Sporulation related repeat"/>
    <property type="match status" value="1"/>
</dbReference>
<dbReference type="GO" id="GO:0042834">
    <property type="term" value="F:peptidoglycan binding"/>
    <property type="evidence" value="ECO:0007669"/>
    <property type="project" value="InterPro"/>
</dbReference>
<dbReference type="PANTHER" id="PTHR38687">
    <property type="entry name" value="CELL DIVISION PROTEIN DEDD-RELATED"/>
    <property type="match status" value="1"/>
</dbReference>
<dbReference type="PANTHER" id="PTHR38687:SF1">
    <property type="entry name" value="CELL DIVISION PROTEIN DEDD"/>
    <property type="match status" value="1"/>
</dbReference>
<evidence type="ECO:0000313" key="5">
    <source>
        <dbReference type="Proteomes" id="UP000250928"/>
    </source>
</evidence>
<accession>A0A6N4DR36</accession>
<comment type="caution">
    <text evidence="4">The sequence shown here is derived from an EMBL/GenBank/DDBJ whole genome shotgun (WGS) entry which is preliminary data.</text>
</comment>
<dbReference type="GO" id="GO:0032506">
    <property type="term" value="P:cytokinetic process"/>
    <property type="evidence" value="ECO:0007669"/>
    <property type="project" value="TreeGrafter"/>
</dbReference>
<protein>
    <recommendedName>
        <fullName evidence="3">SPOR domain-containing protein</fullName>
    </recommendedName>
</protein>
<name>A0A6N4DR36_9GAMM</name>
<keyword evidence="2" id="KW-0812">Transmembrane</keyword>
<evidence type="ECO:0000313" key="4">
    <source>
        <dbReference type="EMBL" id="PUD99355.1"/>
    </source>
</evidence>
<dbReference type="InterPro" id="IPR052521">
    <property type="entry name" value="Cell_div_SPOR-domain"/>
</dbReference>
<dbReference type="GO" id="GO:0030428">
    <property type="term" value="C:cell septum"/>
    <property type="evidence" value="ECO:0007669"/>
    <property type="project" value="TreeGrafter"/>
</dbReference>
<proteinExistence type="predicted"/>
<dbReference type="Gene3D" id="3.30.70.1070">
    <property type="entry name" value="Sporulation related repeat"/>
    <property type="match status" value="1"/>
</dbReference>
<organism evidence="4 5">
    <name type="scientific">Candidatus Sedimenticola endophacoides</name>
    <dbReference type="NCBI Taxonomy" id="2548426"/>
    <lineage>
        <taxon>Bacteria</taxon>
        <taxon>Pseudomonadati</taxon>
        <taxon>Pseudomonadota</taxon>
        <taxon>Gammaproteobacteria</taxon>
        <taxon>Chromatiales</taxon>
        <taxon>Sedimenticolaceae</taxon>
        <taxon>Sedimenticola</taxon>
    </lineage>
</organism>
<dbReference type="Pfam" id="PF05036">
    <property type="entry name" value="SPOR"/>
    <property type="match status" value="1"/>
</dbReference>
<dbReference type="GO" id="GO:0032153">
    <property type="term" value="C:cell division site"/>
    <property type="evidence" value="ECO:0007669"/>
    <property type="project" value="TreeGrafter"/>
</dbReference>
<keyword evidence="2" id="KW-1133">Transmembrane helix</keyword>
<feature type="region of interest" description="Disordered" evidence="1">
    <location>
        <begin position="51"/>
        <end position="74"/>
    </location>
</feature>
<keyword evidence="2" id="KW-0472">Membrane</keyword>
<evidence type="ECO:0000259" key="3">
    <source>
        <dbReference type="PROSITE" id="PS51724"/>
    </source>
</evidence>
<dbReference type="EMBL" id="PQCO01000261">
    <property type="protein sequence ID" value="PUD99355.1"/>
    <property type="molecule type" value="Genomic_DNA"/>
</dbReference>
<feature type="transmembrane region" description="Helical" evidence="2">
    <location>
        <begin position="21"/>
        <end position="41"/>
    </location>
</feature>
<evidence type="ECO:0000256" key="1">
    <source>
        <dbReference type="SAM" id="MobiDB-lite"/>
    </source>
</evidence>
<reference evidence="4 5" key="1">
    <citation type="submission" date="2018-01" db="EMBL/GenBank/DDBJ databases">
        <title>Novel co-symbiosis in the lucinid bivalve Phacoides pectinatus.</title>
        <authorList>
            <person name="Lim S.J."/>
            <person name="Davis B.G."/>
            <person name="Gill D.E."/>
            <person name="Engel A.S."/>
            <person name="Anderson L.C."/>
            <person name="Campbell B.J."/>
        </authorList>
    </citation>
    <scope>NUCLEOTIDE SEQUENCE [LARGE SCALE GENOMIC DNA]</scope>
    <source>
        <strain evidence="4">N3_P5</strain>
    </source>
</reference>
<gene>
    <name evidence="4" type="ORF">C3L24_11120</name>
</gene>
<feature type="domain" description="SPOR" evidence="3">
    <location>
        <begin position="116"/>
        <end position="195"/>
    </location>
</feature>
<dbReference type="PROSITE" id="PS51724">
    <property type="entry name" value="SPOR"/>
    <property type="match status" value="1"/>
</dbReference>
<feature type="region of interest" description="Disordered" evidence="1">
    <location>
        <begin position="91"/>
        <end position="111"/>
    </location>
</feature>
<evidence type="ECO:0000256" key="2">
    <source>
        <dbReference type="SAM" id="Phobius"/>
    </source>
</evidence>
<dbReference type="InterPro" id="IPR007730">
    <property type="entry name" value="SPOR-like_dom"/>
</dbReference>
<dbReference type="Proteomes" id="UP000250928">
    <property type="component" value="Unassembled WGS sequence"/>
</dbReference>